<reference evidence="12 13" key="1">
    <citation type="submission" date="2020-03" db="EMBL/GenBank/DDBJ databases">
        <title>Alteromonas ponticola sp. nov., isolated from seawater.</title>
        <authorList>
            <person name="Yoon J.-H."/>
            <person name="Kim Y.-O."/>
        </authorList>
    </citation>
    <scope>NUCLEOTIDE SEQUENCE [LARGE SCALE GENOMIC DNA]</scope>
    <source>
        <strain evidence="12 13">MYP5</strain>
    </source>
</reference>
<organism evidence="12 13">
    <name type="scientific">Alteromonas ponticola</name>
    <dbReference type="NCBI Taxonomy" id="2720613"/>
    <lineage>
        <taxon>Bacteria</taxon>
        <taxon>Pseudomonadati</taxon>
        <taxon>Pseudomonadota</taxon>
        <taxon>Gammaproteobacteria</taxon>
        <taxon>Alteromonadales</taxon>
        <taxon>Alteromonadaceae</taxon>
        <taxon>Alteromonas/Salinimonas group</taxon>
        <taxon>Alteromonas</taxon>
    </lineage>
</organism>
<evidence type="ECO:0000256" key="4">
    <source>
        <dbReference type="ARBA" id="ARBA00022989"/>
    </source>
</evidence>
<keyword evidence="2" id="KW-1003">Cell membrane</keyword>
<gene>
    <name evidence="12" type="ORF">HCJ96_03055</name>
</gene>
<dbReference type="InterPro" id="IPR026039">
    <property type="entry name" value="YfgM"/>
</dbReference>
<evidence type="ECO:0000259" key="11">
    <source>
        <dbReference type="Pfam" id="PF09976"/>
    </source>
</evidence>
<keyword evidence="3 10" id="KW-0812">Transmembrane</keyword>
<evidence type="ECO:0000256" key="2">
    <source>
        <dbReference type="ARBA" id="ARBA00022475"/>
    </source>
</evidence>
<name>A0ABX1R059_9ALTE</name>
<dbReference type="InterPro" id="IPR018704">
    <property type="entry name" value="SecYEG/CpoB_TPR"/>
</dbReference>
<dbReference type="InterPro" id="IPR011990">
    <property type="entry name" value="TPR-like_helical_dom_sf"/>
</dbReference>
<keyword evidence="4 10" id="KW-1133">Transmembrane helix</keyword>
<keyword evidence="9" id="KW-0802">TPR repeat</keyword>
<dbReference type="EMBL" id="JAATNW010000002">
    <property type="protein sequence ID" value="NMH58996.1"/>
    <property type="molecule type" value="Genomic_DNA"/>
</dbReference>
<keyword evidence="6" id="KW-0143">Chaperone</keyword>
<dbReference type="RefSeq" id="WP_169209576.1">
    <property type="nucleotide sequence ID" value="NZ_JAATNW010000002.1"/>
</dbReference>
<evidence type="ECO:0000313" key="12">
    <source>
        <dbReference type="EMBL" id="NMH58996.1"/>
    </source>
</evidence>
<dbReference type="InterPro" id="IPR019734">
    <property type="entry name" value="TPR_rpt"/>
</dbReference>
<comment type="subcellular location">
    <subcellularLocation>
        <location evidence="1">Cell membrane</location>
        <topology evidence="1">Single-pass type II membrane protein</topology>
    </subcellularLocation>
</comment>
<dbReference type="PROSITE" id="PS50005">
    <property type="entry name" value="TPR"/>
    <property type="match status" value="1"/>
</dbReference>
<dbReference type="Proteomes" id="UP000709336">
    <property type="component" value="Unassembled WGS sequence"/>
</dbReference>
<feature type="repeat" description="TPR" evidence="9">
    <location>
        <begin position="153"/>
        <end position="186"/>
    </location>
</feature>
<accession>A0ABX1R059</accession>
<evidence type="ECO:0000256" key="1">
    <source>
        <dbReference type="ARBA" id="ARBA00004401"/>
    </source>
</evidence>
<keyword evidence="5 10" id="KW-0472">Membrane</keyword>
<evidence type="ECO:0000256" key="8">
    <source>
        <dbReference type="ARBA" id="ARBA00024235"/>
    </source>
</evidence>
<dbReference type="PANTHER" id="PTHR38035">
    <property type="entry name" value="UPF0070 PROTEIN YFGM"/>
    <property type="match status" value="1"/>
</dbReference>
<feature type="domain" description="Ancillary SecYEG translocon subunit/Cell division coordinator CpoB TPR" evidence="11">
    <location>
        <begin position="15"/>
        <end position="197"/>
    </location>
</feature>
<feature type="transmembrane region" description="Helical" evidence="10">
    <location>
        <begin position="21"/>
        <end position="42"/>
    </location>
</feature>
<dbReference type="SUPFAM" id="SSF48452">
    <property type="entry name" value="TPR-like"/>
    <property type="match status" value="1"/>
</dbReference>
<proteinExistence type="inferred from homology"/>
<dbReference type="Gene3D" id="1.25.40.10">
    <property type="entry name" value="Tetratricopeptide repeat domain"/>
    <property type="match status" value="1"/>
</dbReference>
<evidence type="ECO:0000256" key="6">
    <source>
        <dbReference type="ARBA" id="ARBA00023186"/>
    </source>
</evidence>
<comment type="caution">
    <text evidence="12">The sequence shown here is derived from an EMBL/GenBank/DDBJ whole genome shotgun (WGS) entry which is preliminary data.</text>
</comment>
<evidence type="ECO:0000313" key="13">
    <source>
        <dbReference type="Proteomes" id="UP000709336"/>
    </source>
</evidence>
<evidence type="ECO:0000256" key="5">
    <source>
        <dbReference type="ARBA" id="ARBA00023136"/>
    </source>
</evidence>
<keyword evidence="13" id="KW-1185">Reference proteome</keyword>
<evidence type="ECO:0000256" key="10">
    <source>
        <dbReference type="SAM" id="Phobius"/>
    </source>
</evidence>
<evidence type="ECO:0000256" key="3">
    <source>
        <dbReference type="ARBA" id="ARBA00022692"/>
    </source>
</evidence>
<evidence type="ECO:0000256" key="9">
    <source>
        <dbReference type="PROSITE-ProRule" id="PRU00339"/>
    </source>
</evidence>
<dbReference type="Pfam" id="PF09976">
    <property type="entry name" value="TPR_21"/>
    <property type="match status" value="1"/>
</dbReference>
<protein>
    <recommendedName>
        <fullName evidence="8">Ancillary SecYEG translocon subunit</fullName>
    </recommendedName>
</protein>
<comment type="similarity">
    <text evidence="7">Belongs to the YfgM family.</text>
</comment>
<dbReference type="PIRSF" id="PIRSF006170">
    <property type="entry name" value="YfgM"/>
    <property type="match status" value="1"/>
</dbReference>
<dbReference type="PANTHER" id="PTHR38035:SF1">
    <property type="entry name" value="ANCILLARY SECYEG TRANSLOCON SUBUNIT"/>
    <property type="match status" value="1"/>
</dbReference>
<sequence>MEQYATEEQQVEAIKKFWKENGIAIVVGAVIGLGGLWGWRYYSDSQLAAKEEASAAYQAVVEAQSTEQLDAFIQNNPGSGYANIAGLVAAQKAVDADNFAEAEAQLQKVVNETEDAKLAAVASTRLARVQLEQGKTQEALNTLESVTLDSFVSQVDEIKGDIFARQGDMDKAKEAYTRALAASENNPLIKVKLDNLAVAGQAE</sequence>
<evidence type="ECO:0000256" key="7">
    <source>
        <dbReference type="ARBA" id="ARBA00024197"/>
    </source>
</evidence>